<dbReference type="EMBL" id="HBNS01022746">
    <property type="protein sequence ID" value="CAE4613122.1"/>
    <property type="molecule type" value="Transcribed_RNA"/>
</dbReference>
<accession>A0A6V2GBG7</accession>
<evidence type="ECO:0000256" key="2">
    <source>
        <dbReference type="SAM" id="SignalP"/>
    </source>
</evidence>
<reference evidence="4" key="1">
    <citation type="submission" date="2021-01" db="EMBL/GenBank/DDBJ databases">
        <authorList>
            <person name="Corre E."/>
            <person name="Pelletier E."/>
            <person name="Niang G."/>
            <person name="Scheremetjew M."/>
            <person name="Finn R."/>
            <person name="Kale V."/>
            <person name="Holt S."/>
            <person name="Cochrane G."/>
            <person name="Meng A."/>
            <person name="Brown T."/>
            <person name="Cohen L."/>
        </authorList>
    </citation>
    <scope>NUCLEOTIDE SEQUENCE</scope>
    <source>
        <strain evidence="4">GSO104</strain>
    </source>
</reference>
<feature type="chain" id="PRO_5036192567" evidence="2">
    <location>
        <begin position="23"/>
        <end position="446"/>
    </location>
</feature>
<evidence type="ECO:0000313" key="3">
    <source>
        <dbReference type="EMBL" id="CAE4613120.1"/>
    </source>
</evidence>
<dbReference type="EMBL" id="HBNS01022745">
    <property type="protein sequence ID" value="CAE4613120.1"/>
    <property type="molecule type" value="Transcribed_RNA"/>
</dbReference>
<feature type="transmembrane region" description="Helical" evidence="1">
    <location>
        <begin position="426"/>
        <end position="445"/>
    </location>
</feature>
<keyword evidence="1" id="KW-0472">Membrane</keyword>
<keyword evidence="2" id="KW-0732">Signal</keyword>
<organism evidence="4">
    <name type="scientific">Ditylum brightwellii</name>
    <dbReference type="NCBI Taxonomy" id="49249"/>
    <lineage>
        <taxon>Eukaryota</taxon>
        <taxon>Sar</taxon>
        <taxon>Stramenopiles</taxon>
        <taxon>Ochrophyta</taxon>
        <taxon>Bacillariophyta</taxon>
        <taxon>Mediophyceae</taxon>
        <taxon>Lithodesmiophycidae</taxon>
        <taxon>Lithodesmiales</taxon>
        <taxon>Lithodesmiaceae</taxon>
        <taxon>Ditylum</taxon>
    </lineage>
</organism>
<protein>
    <submittedName>
        <fullName evidence="4">Uncharacterized protein</fullName>
    </submittedName>
</protein>
<evidence type="ECO:0000313" key="4">
    <source>
        <dbReference type="EMBL" id="CAE4613122.1"/>
    </source>
</evidence>
<evidence type="ECO:0000256" key="1">
    <source>
        <dbReference type="SAM" id="Phobius"/>
    </source>
</evidence>
<name>A0A6V2GBG7_9STRA</name>
<gene>
    <name evidence="3" type="ORF">DBRI00130_LOCUS17976</name>
    <name evidence="4" type="ORF">DBRI00130_LOCUS17977</name>
</gene>
<keyword evidence="1" id="KW-1133">Transmembrane helix</keyword>
<dbReference type="AlphaFoldDB" id="A0A6V2GBG7"/>
<keyword evidence="1" id="KW-0812">Transmembrane</keyword>
<feature type="signal peptide" evidence="2">
    <location>
        <begin position="1"/>
        <end position="22"/>
    </location>
</feature>
<sequence>MQRLTSEMKLLPLLICFIIRRALPIAAEDANNAASDSAIGKKESEKEQIPPFMTEQDISRDLCGFDPPKSYCGFCDNYYRQHNSNGEGTCDNKECTYQCSDQVRCSSDPSHYCPGYCCKDFGCTIFGCREKKCDYNSVGCNGICCERRDEVSQDFWEKAEEKAAKWFIKRASKFFVGGCGLPCQAFIQFLFAPRPPDTIMSVDCWKLPNQTDVPRTAPRNSDEYPILGDTLVTSDVDLDAAEHRRETYNVIANKTRQELWGGSPGLESAFAFKLKIPELHSDFVRSSKGGVSSVAEWAKLLYDEFSGCTDCCDCAINKVACLQKCSNRVRILFNYNIEGYEWPDWSYDENEHVEMRYSYINSNTPMGYHYNNSLLFEKVDFSDAEGSGDAVATLPKFEKQTYDGVFVGCHIYPHAWRTTSASSSSFLLYFSGALCCFSSLLLGILF</sequence>
<proteinExistence type="predicted"/>